<evidence type="ECO:0000256" key="1">
    <source>
        <dbReference type="SAM" id="SignalP"/>
    </source>
</evidence>
<keyword evidence="1" id="KW-0732">Signal</keyword>
<protein>
    <recommendedName>
        <fullName evidence="4">Thaumatin-like protein</fullName>
    </recommendedName>
</protein>
<evidence type="ECO:0008006" key="4">
    <source>
        <dbReference type="Google" id="ProtNLM"/>
    </source>
</evidence>
<dbReference type="InterPro" id="IPR037176">
    <property type="entry name" value="Osmotin/thaumatin-like_sf"/>
</dbReference>
<dbReference type="Pfam" id="PF00314">
    <property type="entry name" value="Thaumatin"/>
    <property type="match status" value="1"/>
</dbReference>
<gene>
    <name evidence="2" type="ORF">GGX14DRAFT_3213</name>
</gene>
<dbReference type="Gene3D" id="2.60.110.10">
    <property type="entry name" value="Thaumatin"/>
    <property type="match status" value="1"/>
</dbReference>
<dbReference type="Proteomes" id="UP001219525">
    <property type="component" value="Unassembled WGS sequence"/>
</dbReference>
<name>A0AAD6YVB3_9AGAR</name>
<dbReference type="SUPFAM" id="SSF49870">
    <property type="entry name" value="Osmotin, thaumatin-like protein"/>
    <property type="match status" value="1"/>
</dbReference>
<dbReference type="AlphaFoldDB" id="A0AAD6YVB3"/>
<proteinExistence type="predicted"/>
<evidence type="ECO:0000313" key="3">
    <source>
        <dbReference type="Proteomes" id="UP001219525"/>
    </source>
</evidence>
<reference evidence="2" key="1">
    <citation type="submission" date="2023-03" db="EMBL/GenBank/DDBJ databases">
        <title>Massive genome expansion in bonnet fungi (Mycena s.s.) driven by repeated elements and novel gene families across ecological guilds.</title>
        <authorList>
            <consortium name="Lawrence Berkeley National Laboratory"/>
            <person name="Harder C.B."/>
            <person name="Miyauchi S."/>
            <person name="Viragh M."/>
            <person name="Kuo A."/>
            <person name="Thoen E."/>
            <person name="Andreopoulos B."/>
            <person name="Lu D."/>
            <person name="Skrede I."/>
            <person name="Drula E."/>
            <person name="Henrissat B."/>
            <person name="Morin E."/>
            <person name="Kohler A."/>
            <person name="Barry K."/>
            <person name="LaButti K."/>
            <person name="Morin E."/>
            <person name="Salamov A."/>
            <person name="Lipzen A."/>
            <person name="Mereny Z."/>
            <person name="Hegedus B."/>
            <person name="Baldrian P."/>
            <person name="Stursova M."/>
            <person name="Weitz H."/>
            <person name="Taylor A."/>
            <person name="Grigoriev I.V."/>
            <person name="Nagy L.G."/>
            <person name="Martin F."/>
            <person name="Kauserud H."/>
        </authorList>
    </citation>
    <scope>NUCLEOTIDE SEQUENCE</scope>
    <source>
        <strain evidence="2">9144</strain>
    </source>
</reference>
<dbReference type="EMBL" id="JARJCW010000001">
    <property type="protein sequence ID" value="KAJ7230280.1"/>
    <property type="molecule type" value="Genomic_DNA"/>
</dbReference>
<dbReference type="PROSITE" id="PS51367">
    <property type="entry name" value="THAUMATIN_2"/>
    <property type="match status" value="1"/>
</dbReference>
<sequence>MQKPFVAASLLSFYGATARQFTVKNNCQYTVWCIFTDLNAGKSTPDQPTGWEAAAGSTTGPFNVPDDRAAGRIWGRRDCDFSKPDTTSCATGSCNGGLLCAASSGTARPRYICMGIQQR</sequence>
<dbReference type="InterPro" id="IPR001938">
    <property type="entry name" value="Thaumatin"/>
</dbReference>
<dbReference type="PANTHER" id="PTHR31048">
    <property type="entry name" value="OS03G0233200 PROTEIN"/>
    <property type="match status" value="1"/>
</dbReference>
<comment type="caution">
    <text evidence="2">The sequence shown here is derived from an EMBL/GenBank/DDBJ whole genome shotgun (WGS) entry which is preliminary data.</text>
</comment>
<organism evidence="2 3">
    <name type="scientific">Mycena pura</name>
    <dbReference type="NCBI Taxonomy" id="153505"/>
    <lineage>
        <taxon>Eukaryota</taxon>
        <taxon>Fungi</taxon>
        <taxon>Dikarya</taxon>
        <taxon>Basidiomycota</taxon>
        <taxon>Agaricomycotina</taxon>
        <taxon>Agaricomycetes</taxon>
        <taxon>Agaricomycetidae</taxon>
        <taxon>Agaricales</taxon>
        <taxon>Marasmiineae</taxon>
        <taxon>Mycenaceae</taxon>
        <taxon>Mycena</taxon>
    </lineage>
</organism>
<feature type="signal peptide" evidence="1">
    <location>
        <begin position="1"/>
        <end position="18"/>
    </location>
</feature>
<evidence type="ECO:0000313" key="2">
    <source>
        <dbReference type="EMBL" id="KAJ7230280.1"/>
    </source>
</evidence>
<keyword evidence="3" id="KW-1185">Reference proteome</keyword>
<feature type="chain" id="PRO_5042205908" description="Thaumatin-like protein" evidence="1">
    <location>
        <begin position="19"/>
        <end position="119"/>
    </location>
</feature>
<accession>A0AAD6YVB3</accession>